<evidence type="ECO:0000313" key="2">
    <source>
        <dbReference type="Proteomes" id="UP000019102"/>
    </source>
</evidence>
<organism evidence="1 2">
    <name type="scientific">Gracilibacillus boraciitolerans JCM 21714</name>
    <dbReference type="NCBI Taxonomy" id="1298598"/>
    <lineage>
        <taxon>Bacteria</taxon>
        <taxon>Bacillati</taxon>
        <taxon>Bacillota</taxon>
        <taxon>Bacilli</taxon>
        <taxon>Bacillales</taxon>
        <taxon>Bacillaceae</taxon>
        <taxon>Gracilibacillus</taxon>
    </lineage>
</organism>
<dbReference type="EMBL" id="BAVS01000012">
    <property type="protein sequence ID" value="GAE93428.1"/>
    <property type="molecule type" value="Genomic_DNA"/>
</dbReference>
<evidence type="ECO:0000313" key="1">
    <source>
        <dbReference type="EMBL" id="GAE93428.1"/>
    </source>
</evidence>
<reference evidence="1 2" key="1">
    <citation type="journal article" date="2014" name="Genome Announc.">
        <title>Draft Genome Sequence of the Boron-Tolerant and Moderately Halotolerant Bacterium Gracilibacillus boraciitolerans JCM 21714T.</title>
        <authorList>
            <person name="Ahmed I."/>
            <person name="Oshima K."/>
            <person name="Suda W."/>
            <person name="Kitamura K."/>
            <person name="Iida T."/>
            <person name="Ohmori Y."/>
            <person name="Fujiwara T."/>
            <person name="Hattori M."/>
            <person name="Ohkuma M."/>
        </authorList>
    </citation>
    <scope>NUCLEOTIDE SEQUENCE [LARGE SCALE GENOMIC DNA]</scope>
    <source>
        <strain evidence="1 2">JCM 21714</strain>
    </source>
</reference>
<proteinExistence type="predicted"/>
<dbReference type="STRING" id="1298598.JCM21714_2511"/>
<keyword evidence="2" id="KW-1185">Reference proteome</keyword>
<gene>
    <name evidence="1" type="ORF">JCM21714_2511</name>
</gene>
<sequence>MLSGELIDKDVMLQTLHKVKEEWKWETAWGGWDFPMCAMTAARLGELELAVDFLLMEQGKNTYLINGHNYQHDALTAYLPGNGGLLTAVAMMATKWGGFPEEWEVEYEGG</sequence>
<dbReference type="AlphaFoldDB" id="W4VKU4"/>
<name>W4VKU4_9BACI</name>
<dbReference type="eggNOG" id="COG1554">
    <property type="taxonomic scope" value="Bacteria"/>
</dbReference>
<accession>W4VKU4</accession>
<comment type="caution">
    <text evidence="1">The sequence shown here is derived from an EMBL/GenBank/DDBJ whole genome shotgun (WGS) entry which is preliminary data.</text>
</comment>
<dbReference type="Proteomes" id="UP000019102">
    <property type="component" value="Unassembled WGS sequence"/>
</dbReference>
<protein>
    <submittedName>
        <fullName evidence="1">Uncharacterized protein</fullName>
    </submittedName>
</protein>